<organism evidence="1 2">
    <name type="scientific">Propionicimonas paludicola</name>
    <dbReference type="NCBI Taxonomy" id="185243"/>
    <lineage>
        <taxon>Bacteria</taxon>
        <taxon>Bacillati</taxon>
        <taxon>Actinomycetota</taxon>
        <taxon>Actinomycetes</taxon>
        <taxon>Propionibacteriales</taxon>
        <taxon>Nocardioidaceae</taxon>
        <taxon>Propionicimonas</taxon>
    </lineage>
</organism>
<protein>
    <recommendedName>
        <fullName evidence="3">N-acetyltransferase domain-containing protein</fullName>
    </recommendedName>
</protein>
<proteinExistence type="predicted"/>
<dbReference type="AlphaFoldDB" id="A0A2A9CSA5"/>
<comment type="caution">
    <text evidence="1">The sequence shown here is derived from an EMBL/GenBank/DDBJ whole genome shotgun (WGS) entry which is preliminary data.</text>
</comment>
<name>A0A2A9CSA5_9ACTN</name>
<reference evidence="1 2" key="1">
    <citation type="submission" date="2017-10" db="EMBL/GenBank/DDBJ databases">
        <title>Sequencing the genomes of 1000 actinobacteria strains.</title>
        <authorList>
            <person name="Klenk H.-P."/>
        </authorList>
    </citation>
    <scope>NUCLEOTIDE SEQUENCE [LARGE SCALE GENOMIC DNA]</scope>
    <source>
        <strain evidence="1 2">DSM 15597</strain>
    </source>
</reference>
<evidence type="ECO:0000313" key="2">
    <source>
        <dbReference type="Proteomes" id="UP000226079"/>
    </source>
</evidence>
<gene>
    <name evidence="1" type="ORF">ATK74_1894</name>
</gene>
<dbReference type="Proteomes" id="UP000226079">
    <property type="component" value="Unassembled WGS sequence"/>
</dbReference>
<evidence type="ECO:0008006" key="3">
    <source>
        <dbReference type="Google" id="ProtNLM"/>
    </source>
</evidence>
<evidence type="ECO:0000313" key="1">
    <source>
        <dbReference type="EMBL" id="PFG17327.1"/>
    </source>
</evidence>
<dbReference type="RefSeq" id="WP_098460767.1">
    <property type="nucleotide sequence ID" value="NZ_PDJC01000001.1"/>
</dbReference>
<accession>A0A2A9CSA5</accession>
<dbReference type="EMBL" id="PDJC01000001">
    <property type="protein sequence ID" value="PFG17327.1"/>
    <property type="molecule type" value="Genomic_DNA"/>
</dbReference>
<keyword evidence="2" id="KW-1185">Reference proteome</keyword>
<sequence>MARQERPTDSLGQPQFRNEHCAYSELSRRDRHAIRDILKTSFPIGKSSHELWSEFRDTTAFIRRAEPADSVDLAEGVIGGAIVMSYPEDQYDYLAYIAIHPAFRHRRRFFPRANDPHHGSELLHYVYDVMHSRVSPERMQRCLMIEPAGDDALRFYLKALPTNEYPVRFDPEERVFAVAYDGLTL</sequence>